<sequence length="219" mass="23711">MEAGYCYMECMPSENELTAALMRLCDGPDDHARLHMQARANHGHVVTLDCDYDAEGLTATFIEQAADAPKSQRILTTMRADTPSASAARRIAYAYRDLIGTVGNPPAVTVDLLEQRIVRIAPIVLPESQLGIAPPVRVAASAEDPCAFELHSADAHAAPNAALLRFHGTAANGFSCATIWRLEDGYASYAMVDYTAGPLNDILVDVLCTLRFYAVRGWV</sequence>
<dbReference type="AlphaFoldDB" id="A0A806FH72"/>
<reference evidence="1 2" key="1">
    <citation type="journal article" date="2011" name="J. Bacteriol.">
        <title>Genome Sequence of the Probiotic Strain Bifidobacterium animalis subsp. lactis CNCM I-2494.</title>
        <authorList>
            <person name="Chervaux C."/>
            <person name="Grimaldi C."/>
            <person name="Bolotin A."/>
            <person name="Quinquis B."/>
            <person name="Legrain-Raspaud S."/>
            <person name="van Hylckama Vlieg J.E."/>
            <person name="Denariaz G."/>
            <person name="Smokvina T."/>
        </authorList>
    </citation>
    <scope>NUCLEOTIDE SEQUENCE [LARGE SCALE GENOMIC DNA]</scope>
    <source>
        <strain evidence="1 2">CNCM I-2494</strain>
    </source>
</reference>
<evidence type="ECO:0000313" key="1">
    <source>
        <dbReference type="EMBL" id="AEK30747.1"/>
    </source>
</evidence>
<gene>
    <name evidence="1" type="ORF">BALAC2494_01435</name>
</gene>
<accession>A0A806FH72</accession>
<name>A0A806FH72_BIFAN</name>
<proteinExistence type="predicted"/>
<evidence type="ECO:0000313" key="2">
    <source>
        <dbReference type="Proteomes" id="UP000008394"/>
    </source>
</evidence>
<dbReference type="EMBL" id="CP002915">
    <property type="protein sequence ID" value="AEK30747.1"/>
    <property type="molecule type" value="Genomic_DNA"/>
</dbReference>
<dbReference type="Proteomes" id="UP000008394">
    <property type="component" value="Chromosome"/>
</dbReference>
<protein>
    <submittedName>
        <fullName evidence="1">Phage related protein</fullName>
    </submittedName>
</protein>
<dbReference type="KEGG" id="bnm:BALAC2494_01435"/>
<organism evidence="1 2">
    <name type="scientific">Bifidobacterium animalis subsp. lactis CNCM I-2494</name>
    <dbReference type="NCBI Taxonomy" id="1042403"/>
    <lineage>
        <taxon>Bacteria</taxon>
        <taxon>Bacillati</taxon>
        <taxon>Actinomycetota</taxon>
        <taxon>Actinomycetes</taxon>
        <taxon>Bifidobacteriales</taxon>
        <taxon>Bifidobacteriaceae</taxon>
        <taxon>Bifidobacterium</taxon>
    </lineage>
</organism>